<organism evidence="5 6">
    <name type="scientific">Streptomyces triticiradicis</name>
    <dbReference type="NCBI Taxonomy" id="2651189"/>
    <lineage>
        <taxon>Bacteria</taxon>
        <taxon>Bacillati</taxon>
        <taxon>Actinomycetota</taxon>
        <taxon>Actinomycetes</taxon>
        <taxon>Kitasatosporales</taxon>
        <taxon>Streptomycetaceae</taxon>
        <taxon>Streptomyces</taxon>
    </lineage>
</organism>
<dbReference type="PANTHER" id="PTHR44156">
    <property type="entry name" value="SUPERNUMERARY LIMBS, ISOFORM B-RELATED"/>
    <property type="match status" value="1"/>
</dbReference>
<accession>A0A7J5DAC1</accession>
<proteinExistence type="predicted"/>
<dbReference type="Pfam" id="PF00400">
    <property type="entry name" value="WD40"/>
    <property type="match status" value="11"/>
</dbReference>
<evidence type="ECO:0000256" key="1">
    <source>
        <dbReference type="ARBA" id="ARBA00022574"/>
    </source>
</evidence>
<dbReference type="Gene3D" id="3.40.50.1460">
    <property type="match status" value="1"/>
</dbReference>
<dbReference type="SUPFAM" id="SSF50978">
    <property type="entry name" value="WD40 repeat-like"/>
    <property type="match status" value="2"/>
</dbReference>
<feature type="domain" description="Peptidase C14 caspase" evidence="4">
    <location>
        <begin position="41"/>
        <end position="193"/>
    </location>
</feature>
<keyword evidence="1 3" id="KW-0853">WD repeat</keyword>
<dbReference type="PROSITE" id="PS50294">
    <property type="entry name" value="WD_REPEATS_REGION"/>
    <property type="match status" value="5"/>
</dbReference>
<protein>
    <recommendedName>
        <fullName evidence="4">Peptidase C14 caspase domain-containing protein</fullName>
    </recommendedName>
</protein>
<keyword evidence="6" id="KW-1185">Reference proteome</keyword>
<dbReference type="Gene3D" id="2.130.10.10">
    <property type="entry name" value="YVTN repeat-like/Quinoprotein amine dehydrogenase"/>
    <property type="match status" value="4"/>
</dbReference>
<dbReference type="PROSITE" id="PS00678">
    <property type="entry name" value="WD_REPEATS_1"/>
    <property type="match status" value="8"/>
</dbReference>
<dbReference type="InterPro" id="IPR053299">
    <property type="entry name" value="ASTRA_WD_repeat"/>
</dbReference>
<dbReference type="InterPro" id="IPR027417">
    <property type="entry name" value="P-loop_NTPase"/>
</dbReference>
<dbReference type="SMART" id="SM00320">
    <property type="entry name" value="WD40"/>
    <property type="match status" value="13"/>
</dbReference>
<feature type="repeat" description="WD" evidence="3">
    <location>
        <begin position="900"/>
        <end position="943"/>
    </location>
</feature>
<reference evidence="5 6" key="1">
    <citation type="submission" date="2019-09" db="EMBL/GenBank/DDBJ databases">
        <title>Isolation and identification of active actinomycetes.</title>
        <authorList>
            <person name="Yu Z."/>
            <person name="Han C."/>
            <person name="Yu B."/>
        </authorList>
    </citation>
    <scope>NUCLEOTIDE SEQUENCE [LARGE SCALE GENOMIC DNA]</scope>
    <source>
        <strain evidence="5 6">NEAU-H2</strain>
    </source>
</reference>
<dbReference type="InterPro" id="IPR011600">
    <property type="entry name" value="Pept_C14_caspase"/>
</dbReference>
<comment type="caution">
    <text evidence="5">The sequence shown here is derived from an EMBL/GenBank/DDBJ whole genome shotgun (WGS) entry which is preliminary data.</text>
</comment>
<feature type="repeat" description="WD" evidence="3">
    <location>
        <begin position="1131"/>
        <end position="1174"/>
    </location>
</feature>
<name>A0A7J5DAC1_9ACTN</name>
<feature type="repeat" description="WD" evidence="3">
    <location>
        <begin position="1244"/>
        <end position="1266"/>
    </location>
</feature>
<dbReference type="CDD" id="cd00200">
    <property type="entry name" value="WD40"/>
    <property type="match status" value="2"/>
</dbReference>
<dbReference type="InterPro" id="IPR029030">
    <property type="entry name" value="Caspase-like_dom_sf"/>
</dbReference>
<dbReference type="PRINTS" id="PR00320">
    <property type="entry name" value="GPROTEINBRPT"/>
</dbReference>
<dbReference type="RefSeq" id="WP_151471892.1">
    <property type="nucleotide sequence ID" value="NZ_WBKG01000024.1"/>
</dbReference>
<evidence type="ECO:0000256" key="3">
    <source>
        <dbReference type="PROSITE-ProRule" id="PRU00221"/>
    </source>
</evidence>
<gene>
    <name evidence="5" type="ORF">F8144_25770</name>
</gene>
<dbReference type="InterPro" id="IPR019775">
    <property type="entry name" value="WD40_repeat_CS"/>
</dbReference>
<evidence type="ECO:0000313" key="6">
    <source>
        <dbReference type="Proteomes" id="UP000442990"/>
    </source>
</evidence>
<feature type="repeat" description="WD" evidence="3">
    <location>
        <begin position="1037"/>
        <end position="1080"/>
    </location>
</feature>
<feature type="repeat" description="WD" evidence="3">
    <location>
        <begin position="1268"/>
        <end position="1311"/>
    </location>
</feature>
<feature type="repeat" description="WD" evidence="3">
    <location>
        <begin position="990"/>
        <end position="1035"/>
    </location>
</feature>
<evidence type="ECO:0000313" key="5">
    <source>
        <dbReference type="EMBL" id="KAB1985693.1"/>
    </source>
</evidence>
<dbReference type="GO" id="GO:0006508">
    <property type="term" value="P:proteolysis"/>
    <property type="evidence" value="ECO:0007669"/>
    <property type="project" value="InterPro"/>
</dbReference>
<dbReference type="InterPro" id="IPR020472">
    <property type="entry name" value="WD40_PAC1"/>
</dbReference>
<dbReference type="SUPFAM" id="SSF52540">
    <property type="entry name" value="P-loop containing nucleoside triphosphate hydrolases"/>
    <property type="match status" value="1"/>
</dbReference>
<sequence>MTVLRPDGTGAGEDGPRRFLIATATAKYTRCPAWDRRDLVAAREQIIEVFTRRLGYRHVTGLGLDPTRLQLTDQLRAFCKADDRREDDLVAVYLSGHGEVLDDGGDHVLLMADTDPDDVAYTALATVDLARTMLRKTKVRRLLLILDTCYSGQGGNELAATALERISRDWGEPATGSGLVIVSSAQPHQQAQAGLFPRLFTDAVEGWATAGHGPTTLSVSAVVQQINSHPGRPSWQRVSLSQVGLTGEPPAFFTNPHHSSRLTGVDLALQQAVAFDEQARRRETELTTRLLVRAMGCHGDASQGWWFCGRHTALADLTAWLRDPAPDDRPCRVVTAGPGSGKTAVLGLIAALTHPERRRTVPLDALGLDSHLVPEPGTVDVALYAQNLSDADVLHGLSAAVNMHADTVGELLGALDAIDRDRPLTVMIDALDEATTPHSLCCRVLRPLIEHSYGRIRLLLGTRPYLLDQLGIDLHHPDPAHRRQVVNLDDERYADPQALTAYITRNLLEAHPASPYRHEVHAVRPVAEAVAEAAGTSFLVARITAGALAADPVLPDPQDAAWRTSLPRHAGQAMHADLTRRLGRQAERAEHLLRPLAFAEGQGLPWEDIWAPIASAVSGHAYTDSDLLWLRREAGSYVVEATEKGRSAYRLYHQSLAEHLRNHTDESTVHAAFTDVLTTRVPLRGDATRDWSRAHPYILTHLATHAAKADRLDALLAHSEYLVHASPSSLAPQLHRAHTYSARLAAAVYRTSLGLHAGTTPNLRRQLLALDAARAGASKMQRHLTRQIPLGGWSPRWATGSSFSPGLRDTLTGHSRAVTAVSCAVLEGSPIAVTGSDDGTVRVWDLRSGRAIGRPLTGHSMVGAVSCTMLEHGLAAVTGSGDGTVQVWDLRSGRVVGPPLTGHTGRVLTVACTMLDGNPIAVTGSADRTVRIWNLATRTQIGEAMTGHTRGVLAVACASLEGNPVAVTGSGDGTVRVWDLRSGRAIGRPLTGHTGRVLAVACTELDGNPVAVTGSGSIDRSVRVWDLRARRAVGQPLTGHKDRVAAVSCAVLDGSPVAVSGSDDGTVRVWDLRSGLAVGQPLTGHAGTVGAVSCAVLEGTPVAVTGSGPSGIDSSVRVWNLPPEKPTGWPVVGHTGKVLAVACTTLEDMPIAVTGSDNGTVRLWNLATGSPIGRRLTGHTGRVTAVSCAVLDGGPIAITSSGFGNGTVRVWDLATSTPLGELLIDHAGLVMTVACTVIDGVPVVVTGSGDGTVRLWDLKARTPLGRPMTGHSGRVTAVACTVIDGVPVAVTGSGDGTVRLWDLKARTPLGRPMTGHSGRVTAVACTVIDGVPVAVTGSDGFLDNTVRVWNLATGSPVGRPYTDHSRRVTAVACAVINDTPIAFTASEDRTVRVRNLHSGKSSVLLVSDNPRAVAVDSEQHLVVGFGREVAVFHSRSTERNVLQGTDLHLAGAGRGDLADRAGPRHGQVLKEELRRQGPPDTLGSH</sequence>
<feature type="repeat" description="WD" evidence="3">
    <location>
        <begin position="945"/>
        <end position="988"/>
    </location>
</feature>
<feature type="repeat" description="WD" evidence="3">
    <location>
        <begin position="877"/>
        <end position="898"/>
    </location>
</feature>
<dbReference type="InterPro" id="IPR036322">
    <property type="entry name" value="WD40_repeat_dom_sf"/>
</dbReference>
<dbReference type="EMBL" id="WBKG01000024">
    <property type="protein sequence ID" value="KAB1985693.1"/>
    <property type="molecule type" value="Genomic_DNA"/>
</dbReference>
<dbReference type="InterPro" id="IPR001680">
    <property type="entry name" value="WD40_rpt"/>
</dbReference>
<dbReference type="SUPFAM" id="SSF52129">
    <property type="entry name" value="Caspase-like"/>
    <property type="match status" value="1"/>
</dbReference>
<dbReference type="Pfam" id="PF00656">
    <property type="entry name" value="Peptidase_C14"/>
    <property type="match status" value="1"/>
</dbReference>
<dbReference type="Proteomes" id="UP000442990">
    <property type="component" value="Unassembled WGS sequence"/>
</dbReference>
<keyword evidence="2" id="KW-0677">Repeat</keyword>
<evidence type="ECO:0000256" key="2">
    <source>
        <dbReference type="ARBA" id="ARBA00022737"/>
    </source>
</evidence>
<dbReference type="PROSITE" id="PS50082">
    <property type="entry name" value="WD_REPEATS_2"/>
    <property type="match status" value="9"/>
</dbReference>
<dbReference type="GO" id="GO:0004197">
    <property type="term" value="F:cysteine-type endopeptidase activity"/>
    <property type="evidence" value="ECO:0007669"/>
    <property type="project" value="InterPro"/>
</dbReference>
<evidence type="ECO:0000259" key="4">
    <source>
        <dbReference type="Pfam" id="PF00656"/>
    </source>
</evidence>
<feature type="repeat" description="WD" evidence="3">
    <location>
        <begin position="811"/>
        <end position="854"/>
    </location>
</feature>
<dbReference type="InterPro" id="IPR015943">
    <property type="entry name" value="WD40/YVTN_repeat-like_dom_sf"/>
</dbReference>